<keyword evidence="2" id="KW-0488">Methylation</keyword>
<accession>H2AP87</accession>
<dbReference type="SMART" id="SM00175">
    <property type="entry name" value="RAB"/>
    <property type="match status" value="1"/>
</dbReference>
<protein>
    <submittedName>
        <fullName evidence="6">Uncharacterized protein</fullName>
    </submittedName>
</protein>
<dbReference type="HOGENOM" id="CLU_041217_21_1_1"/>
<dbReference type="FunCoup" id="H2AP87">
    <property type="interactions" value="240"/>
</dbReference>
<evidence type="ECO:0000256" key="5">
    <source>
        <dbReference type="SAM" id="MobiDB-lite"/>
    </source>
</evidence>
<dbReference type="GO" id="GO:0003924">
    <property type="term" value="F:GTPase activity"/>
    <property type="evidence" value="ECO:0007669"/>
    <property type="project" value="EnsemblFungi"/>
</dbReference>
<keyword evidence="4" id="KW-0342">GTP-binding</keyword>
<dbReference type="InterPro" id="IPR005225">
    <property type="entry name" value="Small_GTP-bd"/>
</dbReference>
<proteinExistence type="inferred from homology"/>
<dbReference type="InterPro" id="IPR001806">
    <property type="entry name" value="Small_GTPase"/>
</dbReference>
<dbReference type="GO" id="GO:0007264">
    <property type="term" value="P:small GTPase-mediated signal transduction"/>
    <property type="evidence" value="ECO:0007669"/>
    <property type="project" value="InterPro"/>
</dbReference>
<dbReference type="PROSITE" id="PS51419">
    <property type="entry name" value="RAB"/>
    <property type="match status" value="1"/>
</dbReference>
<dbReference type="InterPro" id="IPR027417">
    <property type="entry name" value="P-loop_NTPase"/>
</dbReference>
<dbReference type="PANTHER" id="PTHR24072">
    <property type="entry name" value="RHO FAMILY GTPASE"/>
    <property type="match status" value="1"/>
</dbReference>
<dbReference type="PROSITE" id="PS51421">
    <property type="entry name" value="RAS"/>
    <property type="match status" value="1"/>
</dbReference>
<dbReference type="GO" id="GO:0034599">
    <property type="term" value="P:cellular response to oxidative stress"/>
    <property type="evidence" value="ECO:0007669"/>
    <property type="project" value="EnsemblFungi"/>
</dbReference>
<dbReference type="EMBL" id="HE650821">
    <property type="protein sequence ID" value="CCF56187.1"/>
    <property type="molecule type" value="Genomic_DNA"/>
</dbReference>
<dbReference type="GO" id="GO:0006915">
    <property type="term" value="P:apoptotic process"/>
    <property type="evidence" value="ECO:0007669"/>
    <property type="project" value="EnsemblFungi"/>
</dbReference>
<dbReference type="PRINTS" id="PR00449">
    <property type="entry name" value="RASTRNSFRMNG"/>
</dbReference>
<dbReference type="Pfam" id="PF00071">
    <property type="entry name" value="Ras"/>
    <property type="match status" value="1"/>
</dbReference>
<evidence type="ECO:0000256" key="2">
    <source>
        <dbReference type="ARBA" id="ARBA00022481"/>
    </source>
</evidence>
<dbReference type="AlphaFoldDB" id="H2AP87"/>
<dbReference type="Gene3D" id="3.40.50.300">
    <property type="entry name" value="P-loop containing nucleotide triphosphate hydrolases"/>
    <property type="match status" value="1"/>
</dbReference>
<comment type="similarity">
    <text evidence="1">Belongs to the small GTPase superfamily. Rho family.</text>
</comment>
<dbReference type="KEGG" id="kaf:KAFR_0A07530"/>
<evidence type="ECO:0000313" key="6">
    <source>
        <dbReference type="EMBL" id="CCF56187.1"/>
    </source>
</evidence>
<dbReference type="OrthoDB" id="8830751at2759"/>
<evidence type="ECO:0000256" key="4">
    <source>
        <dbReference type="ARBA" id="ARBA00023134"/>
    </source>
</evidence>
<dbReference type="NCBIfam" id="TIGR00231">
    <property type="entry name" value="small_GTP"/>
    <property type="match status" value="1"/>
</dbReference>
<dbReference type="SMART" id="SM00174">
    <property type="entry name" value="RHO"/>
    <property type="match status" value="1"/>
</dbReference>
<dbReference type="FunFam" id="3.40.50.300:FF:001179">
    <property type="entry name" value="Rho family GTPase"/>
    <property type="match status" value="1"/>
</dbReference>
<dbReference type="Proteomes" id="UP000005220">
    <property type="component" value="Chromosome 1"/>
</dbReference>
<dbReference type="InParanoid" id="H2AP87"/>
<dbReference type="RefSeq" id="XP_003955322.1">
    <property type="nucleotide sequence ID" value="XM_003955273.1"/>
</dbReference>
<evidence type="ECO:0000256" key="3">
    <source>
        <dbReference type="ARBA" id="ARBA00022741"/>
    </source>
</evidence>
<dbReference type="GeneID" id="13886020"/>
<dbReference type="GO" id="GO:0012505">
    <property type="term" value="C:endomembrane system"/>
    <property type="evidence" value="ECO:0007669"/>
    <property type="project" value="EnsemblFungi"/>
</dbReference>
<evidence type="ECO:0000313" key="7">
    <source>
        <dbReference type="Proteomes" id="UP000005220"/>
    </source>
</evidence>
<dbReference type="SMART" id="SM00173">
    <property type="entry name" value="RAS"/>
    <property type="match status" value="1"/>
</dbReference>
<sequence length="297" mass="32969">MKSIKCVVIGDGAVGKTSLLISYTTGTFPRDYVPTVFDNYTTTISLSNSSLSNSTPSLKSHPHSLESLQLFKLNLWDTAGQEEYDRLRPLSYPQTDIFLICFSVAESNSFKNVTEKWLPELKTNSNIENSEIFKKSGKYPILLVGTKSDLRDDTVEQKKLHLNDSDFVSQQVIDKFVKDNLFMGYVETSAATQTGVREVFETAVRFVASDMEKPSTKNVQDYINDKKSSPTSNINNNSVMTSKPSSSAPQVNKSNQKTSAAKATTSNKKPSKFTTNTIAVTDKSSKKSKKKSKCVIF</sequence>
<dbReference type="CDD" id="cd00157">
    <property type="entry name" value="Rho"/>
    <property type="match status" value="1"/>
</dbReference>
<keyword evidence="3" id="KW-0547">Nucleotide-binding</keyword>
<evidence type="ECO:0000256" key="1">
    <source>
        <dbReference type="ARBA" id="ARBA00010142"/>
    </source>
</evidence>
<feature type="compositionally biased region" description="Polar residues" evidence="5">
    <location>
        <begin position="229"/>
        <end position="279"/>
    </location>
</feature>
<dbReference type="GO" id="GO:0005886">
    <property type="term" value="C:plasma membrane"/>
    <property type="evidence" value="ECO:0007669"/>
    <property type="project" value="EnsemblFungi"/>
</dbReference>
<name>H2AP87_KAZAF</name>
<dbReference type="SUPFAM" id="SSF52540">
    <property type="entry name" value="P-loop containing nucleoside triphosphate hydrolases"/>
    <property type="match status" value="1"/>
</dbReference>
<dbReference type="GO" id="GO:0005525">
    <property type="term" value="F:GTP binding"/>
    <property type="evidence" value="ECO:0007669"/>
    <property type="project" value="UniProtKB-KW"/>
</dbReference>
<feature type="compositionally biased region" description="Basic residues" evidence="5">
    <location>
        <begin position="286"/>
        <end position="297"/>
    </location>
</feature>
<gene>
    <name evidence="6" type="primary">KAFR0A07530</name>
    <name evidence="6" type="ORF">KAFR_0A07530</name>
</gene>
<feature type="region of interest" description="Disordered" evidence="5">
    <location>
        <begin position="215"/>
        <end position="297"/>
    </location>
</feature>
<dbReference type="PROSITE" id="PS51420">
    <property type="entry name" value="RHO"/>
    <property type="match status" value="1"/>
</dbReference>
<dbReference type="GO" id="GO:0000329">
    <property type="term" value="C:fungal-type vacuole membrane"/>
    <property type="evidence" value="ECO:0007669"/>
    <property type="project" value="EnsemblFungi"/>
</dbReference>
<organism evidence="6 7">
    <name type="scientific">Kazachstania africana (strain ATCC 22294 / BCRC 22015 / CBS 2517 / CECT 1963 / NBRC 1671 / NRRL Y-8276)</name>
    <name type="common">Yeast</name>
    <name type="synonym">Kluyveromyces africanus</name>
    <dbReference type="NCBI Taxonomy" id="1071382"/>
    <lineage>
        <taxon>Eukaryota</taxon>
        <taxon>Fungi</taxon>
        <taxon>Dikarya</taxon>
        <taxon>Ascomycota</taxon>
        <taxon>Saccharomycotina</taxon>
        <taxon>Saccharomycetes</taxon>
        <taxon>Saccharomycetales</taxon>
        <taxon>Saccharomycetaceae</taxon>
        <taxon>Kazachstania</taxon>
    </lineage>
</organism>
<dbReference type="STRING" id="1071382.H2AP87"/>
<dbReference type="InterPro" id="IPR003578">
    <property type="entry name" value="Small_GTPase_Rho"/>
</dbReference>
<dbReference type="eggNOG" id="KOG0393">
    <property type="taxonomic scope" value="Eukaryota"/>
</dbReference>
<keyword evidence="7" id="KW-1185">Reference proteome</keyword>
<reference evidence="6 7" key="1">
    <citation type="journal article" date="2011" name="Proc. Natl. Acad. Sci. U.S.A.">
        <title>Evolutionary erosion of yeast sex chromosomes by mating-type switching accidents.</title>
        <authorList>
            <person name="Gordon J.L."/>
            <person name="Armisen D."/>
            <person name="Proux-Wera E."/>
            <person name="Oheigeartaigh S.S."/>
            <person name="Byrne K.P."/>
            <person name="Wolfe K.H."/>
        </authorList>
    </citation>
    <scope>NUCLEOTIDE SEQUENCE [LARGE SCALE GENOMIC DNA]</scope>
    <source>
        <strain evidence="7">ATCC 22294 / BCRC 22015 / CBS 2517 / CECT 1963 / NBRC 1671 / NRRL Y-8276</strain>
    </source>
</reference>